<dbReference type="GO" id="GO:0005886">
    <property type="term" value="C:plasma membrane"/>
    <property type="evidence" value="ECO:0007669"/>
    <property type="project" value="UniProtKB-SubCell"/>
</dbReference>
<comment type="subcellular location">
    <subcellularLocation>
        <location evidence="2">Cell membrane</location>
        <topology evidence="2">Multi-pass membrane protein</topology>
    </subcellularLocation>
</comment>
<sequence length="139" mass="15222">MKSNVVMLLVLGAYFLLSGIVYIIWNHLAGQEFEATGSIGLLLSAVLAGFVAFFLNMVNRSQGGILLPEDTPNADIDDADPDLGHFSPWSWWPLILGAAIGLVFLGLAVGFWIIFLAIPFVLIAVTGWTYEYYRGNFGH</sequence>
<evidence type="ECO:0000313" key="12">
    <source>
        <dbReference type="Proteomes" id="UP000243847"/>
    </source>
</evidence>
<comment type="catalytic activity">
    <reaction evidence="9 10">
        <text>4 Fe(II)-[cytochrome c] + O2 + 8 H(+)(in) = 4 Fe(III)-[cytochrome c] + 2 H2O + 4 H(+)(out)</text>
        <dbReference type="Rhea" id="RHEA:11436"/>
        <dbReference type="Rhea" id="RHEA-COMP:10350"/>
        <dbReference type="Rhea" id="RHEA-COMP:14399"/>
        <dbReference type="ChEBI" id="CHEBI:15377"/>
        <dbReference type="ChEBI" id="CHEBI:15378"/>
        <dbReference type="ChEBI" id="CHEBI:15379"/>
        <dbReference type="ChEBI" id="CHEBI:29033"/>
        <dbReference type="ChEBI" id="CHEBI:29034"/>
        <dbReference type="EC" id="7.1.1.9"/>
    </reaction>
</comment>
<dbReference type="Proteomes" id="UP000243847">
    <property type="component" value="Chromosome sequence1"/>
</dbReference>
<dbReference type="GO" id="GO:0022900">
    <property type="term" value="P:electron transport chain"/>
    <property type="evidence" value="ECO:0007669"/>
    <property type="project" value="InterPro"/>
</dbReference>
<dbReference type="EMBL" id="AP017457">
    <property type="protein sequence ID" value="BAU99120.1"/>
    <property type="molecule type" value="Genomic_DNA"/>
</dbReference>
<name>A0A173LW54_9MICO</name>
<keyword evidence="4 10" id="KW-1003">Cell membrane</keyword>
<evidence type="ECO:0000313" key="11">
    <source>
        <dbReference type="EMBL" id="BAU99120.1"/>
    </source>
</evidence>
<comment type="subunit">
    <text evidence="10">Associates with subunits I, II and III to form cytochrome c oxidase.</text>
</comment>
<protein>
    <recommendedName>
        <fullName evidence="10">Cytochrome c oxidase polypeptide 4</fullName>
        <ecNumber evidence="10">7.1.1.9</ecNumber>
    </recommendedName>
    <alternativeName>
        <fullName evidence="10">Cytochrome aa3 subunit 4</fullName>
    </alternativeName>
    <alternativeName>
        <fullName evidence="10">Cytochrome c oxidase polypeptide IV</fullName>
    </alternativeName>
</protein>
<proteinExistence type="inferred from homology"/>
<evidence type="ECO:0000256" key="9">
    <source>
        <dbReference type="ARBA" id="ARBA00047816"/>
    </source>
</evidence>
<evidence type="ECO:0000256" key="10">
    <source>
        <dbReference type="PIRNR" id="PIRNR017385"/>
    </source>
</evidence>
<evidence type="ECO:0000256" key="3">
    <source>
        <dbReference type="ARBA" id="ARBA00006870"/>
    </source>
</evidence>
<dbReference type="RefSeq" id="WP_096381164.1">
    <property type="nucleotide sequence ID" value="NZ_AP017457.1"/>
</dbReference>
<dbReference type="PIRSF" id="PIRSF017385">
    <property type="entry name" value="CtaF"/>
    <property type="match status" value="1"/>
</dbReference>
<evidence type="ECO:0000256" key="2">
    <source>
        <dbReference type="ARBA" id="ARBA00004651"/>
    </source>
</evidence>
<comment type="similarity">
    <text evidence="3 10">Belongs to the cytochrome c oxidase bacterial subunit CtaF family.</text>
</comment>
<gene>
    <name evidence="11" type="ORF">AUMI_15780</name>
</gene>
<dbReference type="GeneID" id="80451769"/>
<keyword evidence="8 10" id="KW-0472">Membrane</keyword>
<evidence type="ECO:0000256" key="7">
    <source>
        <dbReference type="ARBA" id="ARBA00022989"/>
    </source>
</evidence>
<evidence type="ECO:0000256" key="4">
    <source>
        <dbReference type="ARBA" id="ARBA00022475"/>
    </source>
</evidence>
<keyword evidence="7" id="KW-1133">Transmembrane helix</keyword>
<dbReference type="OrthoDB" id="5244617at2"/>
<evidence type="ECO:0000256" key="1">
    <source>
        <dbReference type="ARBA" id="ARBA00002536"/>
    </source>
</evidence>
<comment type="function">
    <text evidence="1 10">Part of cytochrome c oxidase, its function is unknown.</text>
</comment>
<dbReference type="InterPro" id="IPR021050">
    <property type="entry name" value="Cyt_c_oxidase_su4_actinobac"/>
</dbReference>
<dbReference type="KEGG" id="amin:AUMI_15780"/>
<accession>A0A173LW54</accession>
<organism evidence="11 12">
    <name type="scientific">Aurantimicrobium minutum</name>
    <dbReference type="NCBI Taxonomy" id="708131"/>
    <lineage>
        <taxon>Bacteria</taxon>
        <taxon>Bacillati</taxon>
        <taxon>Actinomycetota</taxon>
        <taxon>Actinomycetes</taxon>
        <taxon>Micrococcales</taxon>
        <taxon>Microbacteriaceae</taxon>
        <taxon>Aurantimicrobium</taxon>
    </lineage>
</organism>
<evidence type="ECO:0000256" key="6">
    <source>
        <dbReference type="ARBA" id="ARBA00022967"/>
    </source>
</evidence>
<evidence type="ECO:0000256" key="5">
    <source>
        <dbReference type="ARBA" id="ARBA00022692"/>
    </source>
</evidence>
<dbReference type="GO" id="GO:0004129">
    <property type="term" value="F:cytochrome-c oxidase activity"/>
    <property type="evidence" value="ECO:0007669"/>
    <property type="project" value="UniProtKB-EC"/>
</dbReference>
<dbReference type="AlphaFoldDB" id="A0A173LW54"/>
<dbReference type="EC" id="7.1.1.9" evidence="10"/>
<keyword evidence="5" id="KW-0812">Transmembrane</keyword>
<keyword evidence="6 10" id="KW-1278">Translocase</keyword>
<dbReference type="Pfam" id="PF12270">
    <property type="entry name" value="Cyt_c_ox_IV"/>
    <property type="match status" value="1"/>
</dbReference>
<reference evidence="11 12" key="1">
    <citation type="journal article" date="2016" name="Genome Announc.">
        <title>Complete Genome Sequence of Aurantimicrobium minutum Type Strain KNCT, a Planktonic Ultramicrobacterium Isolated from River Water.</title>
        <authorList>
            <person name="Nakai R."/>
            <person name="Fujisawa T."/>
            <person name="Nakamura Y."/>
            <person name="Nishide H."/>
            <person name="Uchiyama I."/>
            <person name="Baba T."/>
            <person name="Toyoda A."/>
            <person name="Fujiyama A."/>
            <person name="Naganuma T."/>
            <person name="Niki H."/>
        </authorList>
    </citation>
    <scope>NUCLEOTIDE SEQUENCE [LARGE SCALE GENOMIC DNA]</scope>
    <source>
        <strain evidence="11 12">KNC</strain>
    </source>
</reference>
<evidence type="ECO:0000256" key="8">
    <source>
        <dbReference type="ARBA" id="ARBA00023136"/>
    </source>
</evidence>